<keyword evidence="5 7" id="KW-1133">Transmembrane helix</keyword>
<evidence type="ECO:0000256" key="5">
    <source>
        <dbReference type="ARBA" id="ARBA00022989"/>
    </source>
</evidence>
<evidence type="ECO:0000256" key="6">
    <source>
        <dbReference type="ARBA" id="ARBA00023136"/>
    </source>
</evidence>
<keyword evidence="3" id="KW-1003">Cell membrane</keyword>
<feature type="transmembrane region" description="Helical" evidence="7">
    <location>
        <begin position="293"/>
        <end position="313"/>
    </location>
</feature>
<dbReference type="GO" id="GO:0016020">
    <property type="term" value="C:membrane"/>
    <property type="evidence" value="ECO:0007669"/>
    <property type="project" value="UniProtKB-SubCell"/>
</dbReference>
<evidence type="ECO:0000313" key="9">
    <source>
        <dbReference type="Proteomes" id="UP000231553"/>
    </source>
</evidence>
<evidence type="ECO:0000256" key="2">
    <source>
        <dbReference type="ARBA" id="ARBA00022448"/>
    </source>
</evidence>
<evidence type="ECO:0000256" key="4">
    <source>
        <dbReference type="ARBA" id="ARBA00022692"/>
    </source>
</evidence>
<protein>
    <submittedName>
        <fullName evidence="8">Transporter</fullName>
    </submittedName>
</protein>
<keyword evidence="9" id="KW-1185">Reference proteome</keyword>
<keyword evidence="4 7" id="KW-0812">Transmembrane</keyword>
<dbReference type="RefSeq" id="WP_100164442.1">
    <property type="nucleotide sequence ID" value="NZ_PGTB01000162.1"/>
</dbReference>
<proteinExistence type="predicted"/>
<dbReference type="EMBL" id="PGTB01000162">
    <property type="protein sequence ID" value="PJE34590.1"/>
    <property type="molecule type" value="Genomic_DNA"/>
</dbReference>
<comment type="subcellular location">
    <subcellularLocation>
        <location evidence="1">Membrane</location>
        <topology evidence="1">Multi-pass membrane protein</topology>
    </subcellularLocation>
</comment>
<dbReference type="PANTHER" id="PTHR36838">
    <property type="entry name" value="AUXIN EFFLUX CARRIER FAMILY PROTEIN"/>
    <property type="match status" value="1"/>
</dbReference>
<feature type="transmembrane region" description="Helical" evidence="7">
    <location>
        <begin position="6"/>
        <end position="22"/>
    </location>
</feature>
<gene>
    <name evidence="8" type="ORF">CVM52_21510</name>
</gene>
<dbReference type="OrthoDB" id="9810457at2"/>
<feature type="transmembrane region" description="Helical" evidence="7">
    <location>
        <begin position="167"/>
        <end position="187"/>
    </location>
</feature>
<evidence type="ECO:0000256" key="7">
    <source>
        <dbReference type="SAM" id="Phobius"/>
    </source>
</evidence>
<organism evidence="8 9">
    <name type="scientific">Pseudooceanicola lipolyticus</name>
    <dbReference type="NCBI Taxonomy" id="2029104"/>
    <lineage>
        <taxon>Bacteria</taxon>
        <taxon>Pseudomonadati</taxon>
        <taxon>Pseudomonadota</taxon>
        <taxon>Alphaproteobacteria</taxon>
        <taxon>Rhodobacterales</taxon>
        <taxon>Paracoccaceae</taxon>
        <taxon>Pseudooceanicola</taxon>
    </lineage>
</organism>
<feature type="transmembrane region" description="Helical" evidence="7">
    <location>
        <begin position="96"/>
        <end position="118"/>
    </location>
</feature>
<accession>A0A2M8IVM8</accession>
<sequence>MAAILGITFPIYAAIAIGYAAVRFGIFRPGDMQVLSRFVLQLALPALLFRALASRDISEVLQPGYLLVFLLAGLAVVALAFAWFSLTAPDRRRRAVAVLGSSCPNSGLIGYPMLLLVFPDIAGLVLGMNLLVETIVLIPLCLVLMDLAEDRAETSLLRILAGIAADLIRRPMIIGLLAGLAVSVIGLEMPAPVSRLFDMFATATSGLALMVIGGSLVGLPLAGNKAMAAQIAVAKLVMHPALAALAAAAVLATDMADLPPDLHRAAILSCAMPMLGIYAVLAQERGLGGAASIAMLAATTGAFFSLSLLLWWLV</sequence>
<dbReference type="GO" id="GO:0055085">
    <property type="term" value="P:transmembrane transport"/>
    <property type="evidence" value="ECO:0007669"/>
    <property type="project" value="InterPro"/>
</dbReference>
<feature type="transmembrane region" description="Helical" evidence="7">
    <location>
        <begin position="199"/>
        <end position="221"/>
    </location>
</feature>
<dbReference type="InterPro" id="IPR004776">
    <property type="entry name" value="Mem_transp_PIN-like"/>
</dbReference>
<keyword evidence="6 7" id="KW-0472">Membrane</keyword>
<dbReference type="PANTHER" id="PTHR36838:SF3">
    <property type="entry name" value="TRANSPORTER AUXIN EFFLUX CARRIER EC FAMILY"/>
    <property type="match status" value="1"/>
</dbReference>
<feature type="transmembrane region" description="Helical" evidence="7">
    <location>
        <begin position="124"/>
        <end position="147"/>
    </location>
</feature>
<feature type="transmembrane region" description="Helical" evidence="7">
    <location>
        <begin position="65"/>
        <end position="84"/>
    </location>
</feature>
<feature type="transmembrane region" description="Helical" evidence="7">
    <location>
        <begin position="233"/>
        <end position="252"/>
    </location>
</feature>
<feature type="transmembrane region" description="Helical" evidence="7">
    <location>
        <begin position="34"/>
        <end position="53"/>
    </location>
</feature>
<dbReference type="Pfam" id="PF03547">
    <property type="entry name" value="Mem_trans"/>
    <property type="match status" value="1"/>
</dbReference>
<comment type="caution">
    <text evidence="8">The sequence shown here is derived from an EMBL/GenBank/DDBJ whole genome shotgun (WGS) entry which is preliminary data.</text>
</comment>
<reference evidence="8 9" key="1">
    <citation type="journal article" date="2018" name="Int. J. Syst. Evol. Microbiol.">
        <title>Pseudooceanicola lipolyticus sp. nov., a marine alphaproteobacterium, reclassification of Oceanicola flagellatus as Pseudooceanicola flagellatus comb. nov. and emended description of the genus Pseudooceanicola.</title>
        <authorList>
            <person name="Huang M.-M."/>
            <person name="Guo L.-L."/>
            <person name="Wu Y.-H."/>
            <person name="Lai Q.-L."/>
            <person name="Shao Z.-Z."/>
            <person name="Wang C.-S."/>
            <person name="Wu M."/>
            <person name="Xu X.-W."/>
        </authorList>
    </citation>
    <scope>NUCLEOTIDE SEQUENCE [LARGE SCALE GENOMIC DNA]</scope>
    <source>
        <strain evidence="8 9">157</strain>
    </source>
</reference>
<evidence type="ECO:0000256" key="3">
    <source>
        <dbReference type="ARBA" id="ARBA00022475"/>
    </source>
</evidence>
<feature type="transmembrane region" description="Helical" evidence="7">
    <location>
        <begin position="264"/>
        <end position="281"/>
    </location>
</feature>
<name>A0A2M8IVM8_9RHOB</name>
<evidence type="ECO:0000256" key="1">
    <source>
        <dbReference type="ARBA" id="ARBA00004141"/>
    </source>
</evidence>
<dbReference type="Proteomes" id="UP000231553">
    <property type="component" value="Unassembled WGS sequence"/>
</dbReference>
<evidence type="ECO:0000313" key="8">
    <source>
        <dbReference type="EMBL" id="PJE34590.1"/>
    </source>
</evidence>
<dbReference type="AlphaFoldDB" id="A0A2M8IVM8"/>
<keyword evidence="2" id="KW-0813">Transport</keyword>